<feature type="transmembrane region" description="Helical" evidence="1">
    <location>
        <begin position="12"/>
        <end position="31"/>
    </location>
</feature>
<evidence type="ECO:0000256" key="1">
    <source>
        <dbReference type="SAM" id="Phobius"/>
    </source>
</evidence>
<dbReference type="Pfam" id="PF12146">
    <property type="entry name" value="Hydrolase_4"/>
    <property type="match status" value="1"/>
</dbReference>
<dbReference type="Proteomes" id="UP000319783">
    <property type="component" value="Unassembled WGS sequence"/>
</dbReference>
<accession>A0A533QFQ2</accession>
<gene>
    <name evidence="3" type="ORF">JETT_0044</name>
</gene>
<dbReference type="InterPro" id="IPR022742">
    <property type="entry name" value="Hydrolase_4"/>
</dbReference>
<evidence type="ECO:0000313" key="3">
    <source>
        <dbReference type="EMBL" id="TLD43613.1"/>
    </source>
</evidence>
<keyword evidence="1" id="KW-0472">Membrane</keyword>
<proteinExistence type="predicted"/>
<dbReference type="AlphaFoldDB" id="A0A533QFQ2"/>
<dbReference type="SUPFAM" id="SSF53474">
    <property type="entry name" value="alpha/beta-Hydrolases"/>
    <property type="match status" value="1"/>
</dbReference>
<evidence type="ECO:0000313" key="4">
    <source>
        <dbReference type="Proteomes" id="UP000319783"/>
    </source>
</evidence>
<comment type="caution">
    <text evidence="3">The sequence shown here is derived from an EMBL/GenBank/DDBJ whole genome shotgun (WGS) entry which is preliminary data.</text>
</comment>
<dbReference type="InterPro" id="IPR029058">
    <property type="entry name" value="AB_hydrolase_fold"/>
</dbReference>
<reference evidence="3 4" key="1">
    <citation type="submission" date="2019-04" db="EMBL/GenBank/DDBJ databases">
        <title>Genome of a novel bacterium Candidatus Jettenia ecosi reconstructed from metagenome of an anammox bioreactor.</title>
        <authorList>
            <person name="Mardanov A.V."/>
            <person name="Beletsky A.V."/>
            <person name="Ravin N.V."/>
            <person name="Botchkova E.A."/>
            <person name="Litti Y.V."/>
            <person name="Nozhevnikova A.N."/>
        </authorList>
    </citation>
    <scope>NUCLEOTIDE SEQUENCE [LARGE SCALE GENOMIC DNA]</scope>
    <source>
        <strain evidence="3">J2</strain>
    </source>
</reference>
<evidence type="ECO:0000259" key="2">
    <source>
        <dbReference type="Pfam" id="PF12146"/>
    </source>
</evidence>
<sequence>MNVINFSKRILTWIVTLAGCFVGVIATIILIRGFDARRMPELETWHTTRLSPEFRASDVKPGFTFADYLKLEDRLFEDLKRSVDQRTAGEDQHIFNRYFIESFCHPDRQEKNWNRTFELCPEHFKGGVLLLHGLSDSPYSMRALAHIFYQQGYYVLVPRLPGHGTIPGMLKGTTWKDWTAAAELASHHVRTVIGPDAPFFLGGYSNGGLIATYYALNSVHDESKIKPQKLFLFSPAIGITRFAAFSGWHRVLSFIPYFKKIAWESVNPEYDPFKYNSFPKIAGHQLYQLTRVTQKKIDQLKNNGNLERLPPIQTFSSVVDSTVLTPSLVTHLYNQLKPNGHELILFDVNRFSALGPFIRDRHDAFLNSLKGDSGLPYAWTLITNQTPDTLRVVAETCDAGSDATTIEPLNLDWPRGIYSLSHVAVPFSPEDPLYGEREDLKKKGFFVLGMVEPRGEKGVLQVPVDQLMRLRYNPFFAYIERRIVESVK</sequence>
<name>A0A533QFQ2_9BACT</name>
<dbReference type="EMBL" id="SULG01000001">
    <property type="protein sequence ID" value="TLD43613.1"/>
    <property type="molecule type" value="Genomic_DNA"/>
</dbReference>
<protein>
    <submittedName>
        <fullName evidence="3">Putative membrane protein</fullName>
    </submittedName>
</protein>
<organism evidence="3 4">
    <name type="scientific">Candidatus Jettenia ecosi</name>
    <dbReference type="NCBI Taxonomy" id="2494326"/>
    <lineage>
        <taxon>Bacteria</taxon>
        <taxon>Pseudomonadati</taxon>
        <taxon>Planctomycetota</taxon>
        <taxon>Candidatus Brocadiia</taxon>
        <taxon>Candidatus Brocadiales</taxon>
        <taxon>Candidatus Brocadiaceae</taxon>
        <taxon>Candidatus Jettenia</taxon>
    </lineage>
</organism>
<keyword evidence="1" id="KW-1133">Transmembrane helix</keyword>
<dbReference type="Gene3D" id="3.40.50.1820">
    <property type="entry name" value="alpha/beta hydrolase"/>
    <property type="match status" value="1"/>
</dbReference>
<feature type="domain" description="Serine aminopeptidase S33" evidence="2">
    <location>
        <begin position="125"/>
        <end position="251"/>
    </location>
</feature>
<keyword evidence="1" id="KW-0812">Transmembrane</keyword>